<evidence type="ECO:0000313" key="3">
    <source>
        <dbReference type="Proteomes" id="UP000239209"/>
    </source>
</evidence>
<dbReference type="GO" id="GO:0016853">
    <property type="term" value="F:isomerase activity"/>
    <property type="evidence" value="ECO:0007669"/>
    <property type="project" value="UniProtKB-KW"/>
</dbReference>
<gene>
    <name evidence="2" type="ORF">CLV70_10247</name>
</gene>
<sequence>MSPQPKDVLRQAIDHLLAKDMNAFTDLYAEDAVMEFPFAPPGRPQRLDGREAVRAYLADYPDLIDVQRVFDLDVHETTDPAVIVAEFAAGGRVVATGTAYTARYIAVLTVTGGLIRHYRDYWNPLALGDVPVGQGAAA</sequence>
<accession>A0A2T0SEI8</accession>
<protein>
    <submittedName>
        <fullName evidence="2">Ketosteroid isomerase-like protein</fullName>
    </submittedName>
</protein>
<name>A0A2T0SEI8_9ACTN</name>
<dbReference type="Gene3D" id="3.10.450.50">
    <property type="match status" value="1"/>
</dbReference>
<feature type="domain" description="SnoaL-like" evidence="1">
    <location>
        <begin position="10"/>
        <end position="117"/>
    </location>
</feature>
<dbReference type="InterPro" id="IPR032710">
    <property type="entry name" value="NTF2-like_dom_sf"/>
</dbReference>
<dbReference type="OrthoDB" id="3681559at2"/>
<comment type="caution">
    <text evidence="2">The sequence shown here is derived from an EMBL/GenBank/DDBJ whole genome shotgun (WGS) entry which is preliminary data.</text>
</comment>
<evidence type="ECO:0000313" key="2">
    <source>
        <dbReference type="EMBL" id="PRY31836.1"/>
    </source>
</evidence>
<evidence type="ECO:0000259" key="1">
    <source>
        <dbReference type="Pfam" id="PF12680"/>
    </source>
</evidence>
<organism evidence="2 3">
    <name type="scientific">Pseudosporangium ferrugineum</name>
    <dbReference type="NCBI Taxonomy" id="439699"/>
    <lineage>
        <taxon>Bacteria</taxon>
        <taxon>Bacillati</taxon>
        <taxon>Actinomycetota</taxon>
        <taxon>Actinomycetes</taxon>
        <taxon>Micromonosporales</taxon>
        <taxon>Micromonosporaceae</taxon>
        <taxon>Pseudosporangium</taxon>
    </lineage>
</organism>
<dbReference type="Pfam" id="PF12680">
    <property type="entry name" value="SnoaL_2"/>
    <property type="match status" value="1"/>
</dbReference>
<dbReference type="InterPro" id="IPR037401">
    <property type="entry name" value="SnoaL-like"/>
</dbReference>
<reference evidence="2 3" key="1">
    <citation type="submission" date="2018-03" db="EMBL/GenBank/DDBJ databases">
        <title>Genomic Encyclopedia of Archaeal and Bacterial Type Strains, Phase II (KMG-II): from individual species to whole genera.</title>
        <authorList>
            <person name="Goeker M."/>
        </authorList>
    </citation>
    <scope>NUCLEOTIDE SEQUENCE [LARGE SCALE GENOMIC DNA]</scope>
    <source>
        <strain evidence="2 3">DSM 45348</strain>
    </source>
</reference>
<dbReference type="SUPFAM" id="SSF54427">
    <property type="entry name" value="NTF2-like"/>
    <property type="match status" value="1"/>
</dbReference>
<dbReference type="Proteomes" id="UP000239209">
    <property type="component" value="Unassembled WGS sequence"/>
</dbReference>
<keyword evidence="3" id="KW-1185">Reference proteome</keyword>
<proteinExistence type="predicted"/>
<dbReference type="EMBL" id="PVZG01000002">
    <property type="protein sequence ID" value="PRY31836.1"/>
    <property type="molecule type" value="Genomic_DNA"/>
</dbReference>
<dbReference type="AlphaFoldDB" id="A0A2T0SEI8"/>
<dbReference type="RefSeq" id="WP_106125082.1">
    <property type="nucleotide sequence ID" value="NZ_PVZG01000002.1"/>
</dbReference>
<keyword evidence="2" id="KW-0413">Isomerase</keyword>
<dbReference type="CDD" id="cd00531">
    <property type="entry name" value="NTF2_like"/>
    <property type="match status" value="1"/>
</dbReference>